<dbReference type="InterPro" id="IPR020615">
    <property type="entry name" value="Thiolase_acyl_enz_int_AS"/>
</dbReference>
<dbReference type="InterPro" id="IPR002155">
    <property type="entry name" value="Thiolase"/>
</dbReference>
<evidence type="ECO:0000256" key="2">
    <source>
        <dbReference type="ARBA" id="ARBA00022679"/>
    </source>
</evidence>
<evidence type="ECO:0000256" key="3">
    <source>
        <dbReference type="ARBA" id="ARBA00023315"/>
    </source>
</evidence>
<comment type="similarity">
    <text evidence="1">Belongs to the thiolase-like superfamily. Thiolase family.</text>
</comment>
<evidence type="ECO:0000259" key="4">
    <source>
        <dbReference type="Pfam" id="PF00108"/>
    </source>
</evidence>
<dbReference type="InterPro" id="IPR020616">
    <property type="entry name" value="Thiolase_N"/>
</dbReference>
<evidence type="ECO:0000313" key="6">
    <source>
        <dbReference type="EMBL" id="SVB18595.1"/>
    </source>
</evidence>
<evidence type="ECO:0000256" key="1">
    <source>
        <dbReference type="ARBA" id="ARBA00010982"/>
    </source>
</evidence>
<protein>
    <recommendedName>
        <fullName evidence="7">Thiolase N-terminal domain-containing protein</fullName>
    </recommendedName>
</protein>
<dbReference type="PROSITE" id="PS00098">
    <property type="entry name" value="THIOLASE_1"/>
    <property type="match status" value="1"/>
</dbReference>
<feature type="domain" description="Thiolase N-terminal" evidence="4">
    <location>
        <begin position="5"/>
        <end position="262"/>
    </location>
</feature>
<evidence type="ECO:0000259" key="5">
    <source>
        <dbReference type="Pfam" id="PF02803"/>
    </source>
</evidence>
<dbReference type="NCBIfam" id="TIGR01930">
    <property type="entry name" value="AcCoA-C-Actrans"/>
    <property type="match status" value="1"/>
</dbReference>
<organism evidence="6">
    <name type="scientific">marine metagenome</name>
    <dbReference type="NCBI Taxonomy" id="408172"/>
    <lineage>
        <taxon>unclassified sequences</taxon>
        <taxon>metagenomes</taxon>
        <taxon>ecological metagenomes</taxon>
    </lineage>
</organism>
<dbReference type="InterPro" id="IPR020617">
    <property type="entry name" value="Thiolase_C"/>
</dbReference>
<dbReference type="CDD" id="cd00751">
    <property type="entry name" value="thiolase"/>
    <property type="match status" value="1"/>
</dbReference>
<feature type="domain" description="Thiolase C-terminal" evidence="5">
    <location>
        <begin position="271"/>
        <end position="392"/>
    </location>
</feature>
<dbReference type="EMBL" id="UINC01031867">
    <property type="protein sequence ID" value="SVB18595.1"/>
    <property type="molecule type" value="Genomic_DNA"/>
</dbReference>
<dbReference type="Gene3D" id="3.40.47.10">
    <property type="match status" value="2"/>
</dbReference>
<dbReference type="Pfam" id="PF00108">
    <property type="entry name" value="Thiolase_N"/>
    <property type="match status" value="1"/>
</dbReference>
<keyword evidence="2" id="KW-0808">Transferase</keyword>
<keyword evidence="3" id="KW-0012">Acyltransferase</keyword>
<reference evidence="6" key="1">
    <citation type="submission" date="2018-05" db="EMBL/GenBank/DDBJ databases">
        <authorList>
            <person name="Lanie J.A."/>
            <person name="Ng W.-L."/>
            <person name="Kazmierczak K.M."/>
            <person name="Andrzejewski T.M."/>
            <person name="Davidsen T.M."/>
            <person name="Wayne K.J."/>
            <person name="Tettelin H."/>
            <person name="Glass J.I."/>
            <person name="Rusch D."/>
            <person name="Podicherti R."/>
            <person name="Tsui H.-C.T."/>
            <person name="Winkler M.E."/>
        </authorList>
    </citation>
    <scope>NUCLEOTIDE SEQUENCE</scope>
</reference>
<dbReference type="AlphaFoldDB" id="A0A382BXQ2"/>
<dbReference type="GO" id="GO:0003988">
    <property type="term" value="F:acetyl-CoA C-acyltransferase activity"/>
    <property type="evidence" value="ECO:0007669"/>
    <property type="project" value="UniProtKB-ARBA"/>
</dbReference>
<proteinExistence type="inferred from homology"/>
<dbReference type="InterPro" id="IPR020613">
    <property type="entry name" value="Thiolase_CS"/>
</dbReference>
<dbReference type="FunFam" id="3.40.47.10:FF:000010">
    <property type="entry name" value="Acetyl-CoA acetyltransferase (Thiolase)"/>
    <property type="match status" value="1"/>
</dbReference>
<dbReference type="PANTHER" id="PTHR18919:SF138">
    <property type="entry name" value="ACETYL-COA C-ACETYLTRANSFERASE"/>
    <property type="match status" value="1"/>
</dbReference>
<dbReference type="InterPro" id="IPR016039">
    <property type="entry name" value="Thiolase-like"/>
</dbReference>
<dbReference type="Pfam" id="PF02803">
    <property type="entry name" value="Thiolase_C"/>
    <property type="match status" value="1"/>
</dbReference>
<dbReference type="SUPFAM" id="SSF53901">
    <property type="entry name" value="Thiolase-like"/>
    <property type="match status" value="2"/>
</dbReference>
<dbReference type="PROSITE" id="PS00099">
    <property type="entry name" value="THIOLASE_3"/>
    <property type="match status" value="1"/>
</dbReference>
<sequence>MKNEVYIIDGKRTPVGSFNGGLSSVPAPELGAVVIKELIASSGIESSQINEVIMGNVLPAGLGQAPARQAALKAGLPNSVECLTINKMCGSGLKAVMLGMQAIQSGDAQVIISGGMENMSSVPYLLPKARSGYRLGHGEIIDSMITDGLWDAYYDKHMGSCAEMLAEKNNISREEQDQFAEQSYTKAQIAIKSGWFSDEIVSVSVPQRKGASIIVNQDEEPQRVNFEKMKKLRPAFEKSGTITAANASKINDGAAAVLISSSEFAHSNQLKAQAKMIAQASFAHEPDWFTTAPIKAISKVLSIARFNEKDIDLWEINEAFAPVAMAAIDEYKINGDKVNVCGGAIALGHPIGASGARILVTLLHSLKRVEGRFGLATLCIGGGEASALIIERMS</sequence>
<gene>
    <name evidence="6" type="ORF">METZ01_LOCUS171449</name>
</gene>
<accession>A0A382BXQ2</accession>
<dbReference type="PIRSF" id="PIRSF000429">
    <property type="entry name" value="Ac-CoA_Ac_transf"/>
    <property type="match status" value="1"/>
</dbReference>
<dbReference type="PANTHER" id="PTHR18919">
    <property type="entry name" value="ACETYL-COA C-ACYLTRANSFERASE"/>
    <property type="match status" value="1"/>
</dbReference>
<dbReference type="PROSITE" id="PS00737">
    <property type="entry name" value="THIOLASE_2"/>
    <property type="match status" value="1"/>
</dbReference>
<dbReference type="InterPro" id="IPR020610">
    <property type="entry name" value="Thiolase_AS"/>
</dbReference>
<evidence type="ECO:0008006" key="7">
    <source>
        <dbReference type="Google" id="ProtNLM"/>
    </source>
</evidence>
<name>A0A382BXQ2_9ZZZZ</name>